<protein>
    <submittedName>
        <fullName evidence="2">Uncharacterized protein</fullName>
    </submittedName>
</protein>
<evidence type="ECO:0000256" key="1">
    <source>
        <dbReference type="SAM" id="Phobius"/>
    </source>
</evidence>
<organism evidence="2 3">
    <name type="scientific">Candidatus Gallionella acididurans</name>
    <dbReference type="NCBI Taxonomy" id="1796491"/>
    <lineage>
        <taxon>Bacteria</taxon>
        <taxon>Pseudomonadati</taxon>
        <taxon>Pseudomonadota</taxon>
        <taxon>Betaproteobacteria</taxon>
        <taxon>Nitrosomonadales</taxon>
        <taxon>Gallionellaceae</taxon>
        <taxon>Gallionella</taxon>
    </lineage>
</organism>
<keyword evidence="1" id="KW-0812">Transmembrane</keyword>
<gene>
    <name evidence="2" type="ORF">AWT59_0422</name>
</gene>
<feature type="transmembrane region" description="Helical" evidence="1">
    <location>
        <begin position="37"/>
        <end position="58"/>
    </location>
</feature>
<evidence type="ECO:0000313" key="3">
    <source>
        <dbReference type="Proteomes" id="UP000070578"/>
    </source>
</evidence>
<reference evidence="2 3" key="2">
    <citation type="submission" date="2016-03" db="EMBL/GenBank/DDBJ databases">
        <title>New uncultured bacterium of the family Gallionellaceae from acid mine drainage: description and reconstruction of genome based on metagenomic analysis of microbial community.</title>
        <authorList>
            <person name="Kadnikov V."/>
            <person name="Ivasenko D."/>
            <person name="Beletsky A."/>
            <person name="Mardanov A."/>
            <person name="Danilova E."/>
            <person name="Pimenov N."/>
            <person name="Karnachuk O."/>
            <person name="Ravin N."/>
        </authorList>
    </citation>
    <scope>NUCLEOTIDE SEQUENCE [LARGE SCALE GENOMIC DNA]</scope>
    <source>
        <strain evidence="2">ShG14-8</strain>
    </source>
</reference>
<evidence type="ECO:0000313" key="2">
    <source>
        <dbReference type="EMBL" id="KXS33396.1"/>
    </source>
</evidence>
<dbReference type="EMBL" id="LSLI01000006">
    <property type="protein sequence ID" value="KXS33396.1"/>
    <property type="molecule type" value="Genomic_DNA"/>
</dbReference>
<comment type="caution">
    <text evidence="2">The sequence shown here is derived from an EMBL/GenBank/DDBJ whole genome shotgun (WGS) entry which is preliminary data.</text>
</comment>
<feature type="transmembrane region" description="Helical" evidence="1">
    <location>
        <begin position="91"/>
        <end position="110"/>
    </location>
</feature>
<name>A0A139BWL6_9PROT</name>
<dbReference type="Proteomes" id="UP000070578">
    <property type="component" value="Unassembled WGS sequence"/>
</dbReference>
<accession>A0A139BWL6</accession>
<feature type="transmembrane region" description="Helical" evidence="1">
    <location>
        <begin position="63"/>
        <end position="85"/>
    </location>
</feature>
<proteinExistence type="predicted"/>
<reference evidence="2 3" key="1">
    <citation type="submission" date="2016-02" db="EMBL/GenBank/DDBJ databases">
        <authorList>
            <person name="Wen L."/>
            <person name="He K."/>
            <person name="Yang H."/>
        </authorList>
    </citation>
    <scope>NUCLEOTIDE SEQUENCE [LARGE SCALE GENOMIC DNA]</scope>
    <source>
        <strain evidence="2">ShG14-8</strain>
    </source>
</reference>
<dbReference type="AlphaFoldDB" id="A0A139BWL6"/>
<keyword evidence="1" id="KW-0472">Membrane</keyword>
<sequence length="116" mass="11924">MARKAAIVLALGMLLIVLWGLFFEAGSTRIIINGQELTGPLAGTIGAAGLIAGLTALFCASIFLLFVFAGIGIFVLGAVIVAGLILAGLAFPFLLVLLLPLALVWVFIAITRKTGA</sequence>
<keyword evidence="1" id="KW-1133">Transmembrane helix</keyword>